<dbReference type="Proteomes" id="UP001433088">
    <property type="component" value="Unassembled WGS sequence"/>
</dbReference>
<protein>
    <submittedName>
        <fullName evidence="3">VanW family protein</fullName>
    </submittedName>
</protein>
<dbReference type="Pfam" id="PF12229">
    <property type="entry name" value="PG_binding_4"/>
    <property type="match status" value="1"/>
</dbReference>
<comment type="caution">
    <text evidence="3">The sequence shown here is derived from an EMBL/GenBank/DDBJ whole genome shotgun (WGS) entry which is preliminary data.</text>
</comment>
<dbReference type="InterPro" id="IPR052913">
    <property type="entry name" value="Glycopeptide_resist_protein"/>
</dbReference>
<keyword evidence="4" id="KW-1185">Reference proteome</keyword>
<evidence type="ECO:0000256" key="1">
    <source>
        <dbReference type="SAM" id="MobiDB-lite"/>
    </source>
</evidence>
<feature type="region of interest" description="Disordered" evidence="1">
    <location>
        <begin position="1"/>
        <end position="32"/>
    </location>
</feature>
<feature type="domain" description="YoaR-like putative peptidoglycan binding" evidence="2">
    <location>
        <begin position="104"/>
        <end position="217"/>
    </location>
</feature>
<evidence type="ECO:0000313" key="3">
    <source>
        <dbReference type="EMBL" id="MEQ2423106.1"/>
    </source>
</evidence>
<dbReference type="PANTHER" id="PTHR35788:SF1">
    <property type="entry name" value="EXPORTED PROTEIN"/>
    <property type="match status" value="1"/>
</dbReference>
<dbReference type="PANTHER" id="PTHR35788">
    <property type="entry name" value="EXPORTED PROTEIN-RELATED"/>
    <property type="match status" value="1"/>
</dbReference>
<dbReference type="EMBL" id="JBBMEU010000082">
    <property type="protein sequence ID" value="MEQ2423106.1"/>
    <property type="molecule type" value="Genomic_DNA"/>
</dbReference>
<dbReference type="InterPro" id="IPR007391">
    <property type="entry name" value="Vancomycin_resist_VanW"/>
</dbReference>
<feature type="compositionally biased region" description="Basic and acidic residues" evidence="1">
    <location>
        <begin position="1"/>
        <end position="13"/>
    </location>
</feature>
<proteinExistence type="predicted"/>
<dbReference type="Pfam" id="PF04294">
    <property type="entry name" value="VanW"/>
    <property type="match status" value="1"/>
</dbReference>
<feature type="compositionally biased region" description="Basic and acidic residues" evidence="1">
    <location>
        <begin position="22"/>
        <end position="32"/>
    </location>
</feature>
<evidence type="ECO:0000259" key="2">
    <source>
        <dbReference type="Pfam" id="PF12229"/>
    </source>
</evidence>
<feature type="region of interest" description="Disordered" evidence="1">
    <location>
        <begin position="485"/>
        <end position="508"/>
    </location>
</feature>
<sequence length="508" mass="56757">MTDEERARKERMKEYRRRYREKHGLPPEKDTPSWKKRAAVVLALCVIGFGGFFAAQSKAEQMVTLNGQSIADMTDDEITNYLDLHEKEAEDRKLRLAADGVDVTLDLDELGAKLDRSYIDDELHLVGRRGLPWQRVADVVTTLTQGKDVPLAIAVDEDKLDKALADVHDKYDKDPQNAYAYVKDDQKTVAIEDAKDRIVINTDKLKDAVTAKLHTGRTDTLDVPVDSREGADIKADDLKNIDTVLSYYTTHFDDTNPDRNVNIRLAQKRLNHAVVMAQKDFSFNKYVGTRTPDKGYKQAPSYFENKLEQSTGGGVCQVSTTLFNAALRAGLFIASREPHFAPAAYVPVGMDATVADDGLDFAFTNPFQHPVCVYTVAGQNTVTTYILGNHADTCSVSFETTHLQNLPHKVIKKHDDSVTEDKRKQEGYDGHDVTIRRTVAYSDGDRHVDTIESHYEPNDEIILTPGDDSEEVVSTADLEPQDPLLNAPHDMMDFNVPAPDAVNTADEE</sequence>
<accession>A0ABV1D017</accession>
<dbReference type="InterPro" id="IPR022029">
    <property type="entry name" value="YoaR-like_PG-bd"/>
</dbReference>
<gene>
    <name evidence="3" type="ORF">WMO23_10260</name>
</gene>
<name>A0ABV1D017_9FIRM</name>
<reference evidence="3 4" key="1">
    <citation type="submission" date="2024-03" db="EMBL/GenBank/DDBJ databases">
        <title>Human intestinal bacterial collection.</title>
        <authorList>
            <person name="Pauvert C."/>
            <person name="Hitch T.C.A."/>
            <person name="Clavel T."/>
        </authorList>
    </citation>
    <scope>NUCLEOTIDE SEQUENCE [LARGE SCALE GENOMIC DNA]</scope>
    <source>
        <strain evidence="3 4">CLA-AA-H81</strain>
    </source>
</reference>
<evidence type="ECO:0000313" key="4">
    <source>
        <dbReference type="Proteomes" id="UP001433088"/>
    </source>
</evidence>
<dbReference type="RefSeq" id="WP_292282291.1">
    <property type="nucleotide sequence ID" value="NZ_JBBMEU010000082.1"/>
</dbReference>
<organism evidence="3 4">
    <name type="scientific">Megasphaera intestinihominis</name>
    <dbReference type="NCBI Taxonomy" id="3133159"/>
    <lineage>
        <taxon>Bacteria</taxon>
        <taxon>Bacillati</taxon>
        <taxon>Bacillota</taxon>
        <taxon>Negativicutes</taxon>
        <taxon>Veillonellales</taxon>
        <taxon>Veillonellaceae</taxon>
        <taxon>Megasphaera</taxon>
    </lineage>
</organism>